<feature type="domain" description="Cdc23" evidence="9">
    <location>
        <begin position="52"/>
        <end position="251"/>
    </location>
</feature>
<evidence type="ECO:0000256" key="4">
    <source>
        <dbReference type="ARBA" id="ARBA00022786"/>
    </source>
</evidence>
<dbReference type="EnsemblMetazoa" id="XM_022806547">
    <property type="protein sequence ID" value="XP_022662282"/>
    <property type="gene ID" value="LOC111250789"/>
</dbReference>
<dbReference type="PANTHER" id="PTHR12558:SF10">
    <property type="entry name" value="CELL DIVISION CYCLE PROTEIN 23 HOMOLOG"/>
    <property type="match status" value="1"/>
</dbReference>
<dbReference type="EnsemblMetazoa" id="XM_022806546">
    <property type="protein sequence ID" value="XP_022662281"/>
    <property type="gene ID" value="LOC111250789"/>
</dbReference>
<dbReference type="InterPro" id="IPR011990">
    <property type="entry name" value="TPR-like_helical_dom_sf"/>
</dbReference>
<dbReference type="GeneID" id="111250789"/>
<keyword evidence="5 7" id="KW-0802">TPR repeat</keyword>
<evidence type="ECO:0000256" key="6">
    <source>
        <dbReference type="ARBA" id="ARBA00023306"/>
    </source>
</evidence>
<sequence length="584" mass="66293">MEADLNKLLATNFSPAQLRASIVASLRESEPRCLKRSTETLAELLVTLGKDTSQVPPDEYFVTDDADSVYLRSMSYFNKREYDRAAHFAKGSVQPRTRFIYFYARYQSAETKRVDGLAEAVSSLSEQRAKDRQLKALYWDLKDEQKALDGYCLYLYGVVQRLLGLESGAIETLEAALRLEPNLWAAWAELSLLVASRDQLFKLSVPCSWLLLMFTGLALTKVDSSDPLVLKVYHKLDSLFPNCPYVLTRIAYAQRALSSTSLETAKQYYERVRAIDPCRLEGMDTYSELLYIEGKRQELTNLAQQLHAVDPQRAETCAVIGNVYSLREQHAPALLYFKKAMKISINYGPAWTLMGHEYSLIKNINAAIQCYHQAVEIDKCDHRAWCSLSLMYDQLKMHHYAVYYQKKALKLQPRCPKMLVALGERLEKVAKIDEAKSLYWKAHLLALEKQTAHDSLALFKLGKLFQSSGEPVKARAALEDFIKLSLNVKEIPDVRKNDRELATATLYLFGYYVNRDPPEAARLLNLAKDFRSVRDADLQPLREKLQPLPGPSGEESSTPLNPSVVLVDMTDDSDIVVVQPRSDS</sequence>
<dbReference type="Proteomes" id="UP000594260">
    <property type="component" value="Unplaced"/>
</dbReference>
<evidence type="ECO:0000256" key="3">
    <source>
        <dbReference type="ARBA" id="ARBA00022776"/>
    </source>
</evidence>
<organism evidence="10 11">
    <name type="scientific">Varroa destructor</name>
    <name type="common">Honeybee mite</name>
    <dbReference type="NCBI Taxonomy" id="109461"/>
    <lineage>
        <taxon>Eukaryota</taxon>
        <taxon>Metazoa</taxon>
        <taxon>Ecdysozoa</taxon>
        <taxon>Arthropoda</taxon>
        <taxon>Chelicerata</taxon>
        <taxon>Arachnida</taxon>
        <taxon>Acari</taxon>
        <taxon>Parasitiformes</taxon>
        <taxon>Mesostigmata</taxon>
        <taxon>Gamasina</taxon>
        <taxon>Dermanyssoidea</taxon>
        <taxon>Varroidae</taxon>
        <taxon>Varroa</taxon>
    </lineage>
</organism>
<dbReference type="GO" id="GO:0016567">
    <property type="term" value="P:protein ubiquitination"/>
    <property type="evidence" value="ECO:0007669"/>
    <property type="project" value="TreeGrafter"/>
</dbReference>
<dbReference type="SMART" id="SM00028">
    <property type="entry name" value="TPR"/>
    <property type="match status" value="5"/>
</dbReference>
<keyword evidence="6" id="KW-0131">Cell cycle</keyword>
<evidence type="ECO:0000256" key="7">
    <source>
        <dbReference type="PROSITE-ProRule" id="PRU00339"/>
    </source>
</evidence>
<keyword evidence="3" id="KW-0498">Mitosis</keyword>
<accession>A0A7M7K943</accession>
<evidence type="ECO:0000256" key="5">
    <source>
        <dbReference type="ARBA" id="ARBA00022803"/>
    </source>
</evidence>
<reference evidence="10" key="1">
    <citation type="submission" date="2021-01" db="UniProtKB">
        <authorList>
            <consortium name="EnsemblMetazoa"/>
        </authorList>
    </citation>
    <scope>IDENTIFICATION</scope>
</reference>
<dbReference type="InterPro" id="IPR019734">
    <property type="entry name" value="TPR_rpt"/>
</dbReference>
<dbReference type="RefSeq" id="XP_022662281.1">
    <property type="nucleotide sequence ID" value="XM_022806546.1"/>
</dbReference>
<dbReference type="PANTHER" id="PTHR12558">
    <property type="entry name" value="CELL DIVISION CYCLE 16,23,27"/>
    <property type="match status" value="1"/>
</dbReference>
<keyword evidence="1" id="KW-0132">Cell division</keyword>
<dbReference type="OrthoDB" id="10262026at2759"/>
<keyword evidence="2" id="KW-0677">Repeat</keyword>
<dbReference type="Pfam" id="PF04049">
    <property type="entry name" value="ANAPC8"/>
    <property type="match status" value="1"/>
</dbReference>
<dbReference type="RefSeq" id="XP_022662282.1">
    <property type="nucleotide sequence ID" value="XM_022806547.1"/>
</dbReference>
<evidence type="ECO:0000313" key="11">
    <source>
        <dbReference type="Proteomes" id="UP000594260"/>
    </source>
</evidence>
<keyword evidence="11" id="KW-1185">Reference proteome</keyword>
<feature type="repeat" description="TPR" evidence="7">
    <location>
        <begin position="348"/>
        <end position="381"/>
    </location>
</feature>
<evidence type="ECO:0000256" key="8">
    <source>
        <dbReference type="SAM" id="MobiDB-lite"/>
    </source>
</evidence>
<proteinExistence type="predicted"/>
<dbReference type="Pfam" id="PF13174">
    <property type="entry name" value="TPR_6"/>
    <property type="match status" value="1"/>
</dbReference>
<dbReference type="FunCoup" id="A0A7M7K943">
    <property type="interactions" value="519"/>
</dbReference>
<dbReference type="Gene3D" id="1.25.40.10">
    <property type="entry name" value="Tetratricopeptide repeat domain"/>
    <property type="match status" value="2"/>
</dbReference>
<dbReference type="GO" id="GO:0045842">
    <property type="term" value="P:positive regulation of mitotic metaphase/anaphase transition"/>
    <property type="evidence" value="ECO:0007669"/>
    <property type="project" value="TreeGrafter"/>
</dbReference>
<dbReference type="SUPFAM" id="SSF48452">
    <property type="entry name" value="TPR-like"/>
    <property type="match status" value="2"/>
</dbReference>
<dbReference type="PROSITE" id="PS50005">
    <property type="entry name" value="TPR"/>
    <property type="match status" value="1"/>
</dbReference>
<evidence type="ECO:0000259" key="9">
    <source>
        <dbReference type="Pfam" id="PF04049"/>
    </source>
</evidence>
<dbReference type="AlphaFoldDB" id="A0A7M7K943"/>
<name>A0A7M7K943_VARDE</name>
<evidence type="ECO:0000256" key="1">
    <source>
        <dbReference type="ARBA" id="ARBA00022618"/>
    </source>
</evidence>
<dbReference type="OMA" id="NECIYER"/>
<keyword evidence="4" id="KW-0833">Ubl conjugation pathway</keyword>
<dbReference type="KEGG" id="vde:111250789"/>
<dbReference type="InterPro" id="IPR007192">
    <property type="entry name" value="APC8"/>
</dbReference>
<dbReference type="Pfam" id="PF13181">
    <property type="entry name" value="TPR_8"/>
    <property type="match status" value="2"/>
</dbReference>
<evidence type="ECO:0000256" key="2">
    <source>
        <dbReference type="ARBA" id="ARBA00022737"/>
    </source>
</evidence>
<evidence type="ECO:0000313" key="10">
    <source>
        <dbReference type="EnsemblMetazoa" id="XP_022662281"/>
    </source>
</evidence>
<dbReference type="GO" id="GO:0051301">
    <property type="term" value="P:cell division"/>
    <property type="evidence" value="ECO:0007669"/>
    <property type="project" value="UniProtKB-KW"/>
</dbReference>
<feature type="region of interest" description="Disordered" evidence="8">
    <location>
        <begin position="543"/>
        <end position="564"/>
    </location>
</feature>
<dbReference type="GO" id="GO:0031145">
    <property type="term" value="P:anaphase-promoting complex-dependent catabolic process"/>
    <property type="evidence" value="ECO:0007669"/>
    <property type="project" value="TreeGrafter"/>
</dbReference>
<dbReference type="GO" id="GO:0005680">
    <property type="term" value="C:anaphase-promoting complex"/>
    <property type="evidence" value="ECO:0007669"/>
    <property type="project" value="InterPro"/>
</dbReference>
<protein>
    <recommendedName>
        <fullName evidence="9">Cdc23 domain-containing protein</fullName>
    </recommendedName>
</protein>
<dbReference type="InParanoid" id="A0A7M7K943"/>